<accession>A0AAU7CVX6</accession>
<evidence type="ECO:0000256" key="5">
    <source>
        <dbReference type="ARBA" id="ARBA00023163"/>
    </source>
</evidence>
<dbReference type="GO" id="GO:0005829">
    <property type="term" value="C:cytosol"/>
    <property type="evidence" value="ECO:0007669"/>
    <property type="project" value="TreeGrafter"/>
</dbReference>
<gene>
    <name evidence="8" type="ORF">P4G45_14315</name>
    <name evidence="9" type="ORF">P8936_15270</name>
</gene>
<protein>
    <submittedName>
        <fullName evidence="9">P-II family nitrogen regulator</fullName>
    </submittedName>
</protein>
<feature type="modified residue" description="O-UMP-tyrosine" evidence="6">
    <location>
        <position position="51"/>
    </location>
</feature>
<sequence length="112" mass="12188">MKRIDAVIRPSQVDGVKESLNDLGITGATIFEARGFGRQKGHTETYRGSEYTVDVLPKLYISIVVNDELLEPALEAIIESARTGVIGDGKIFVSSVDEVIRIRTGERGPTAI</sequence>
<dbReference type="InterPro" id="IPR002187">
    <property type="entry name" value="N-reg_PII"/>
</dbReference>
<dbReference type="PROSITE" id="PS00496">
    <property type="entry name" value="PII_GLNB_UMP"/>
    <property type="match status" value="1"/>
</dbReference>
<comment type="similarity">
    <text evidence="7">Belongs to the P(II) protein family.</text>
</comment>
<evidence type="ECO:0000256" key="7">
    <source>
        <dbReference type="RuleBase" id="RU003936"/>
    </source>
</evidence>
<dbReference type="Gene3D" id="3.30.70.120">
    <property type="match status" value="1"/>
</dbReference>
<keyword evidence="2 6" id="KW-0597">Phosphoprotein</keyword>
<dbReference type="InterPro" id="IPR011322">
    <property type="entry name" value="N-reg_PII-like_a/b"/>
</dbReference>
<dbReference type="PANTHER" id="PTHR30115">
    <property type="entry name" value="NITROGEN REGULATORY PROTEIN P-II"/>
    <property type="match status" value="1"/>
</dbReference>
<evidence type="ECO:0000256" key="6">
    <source>
        <dbReference type="PIRSR" id="PIRSR602187-50"/>
    </source>
</evidence>
<dbReference type="PANTHER" id="PTHR30115:SF11">
    <property type="entry name" value="NITROGEN REGULATORY PROTEIN P-II HOMOLOG"/>
    <property type="match status" value="1"/>
</dbReference>
<dbReference type="GO" id="GO:0030234">
    <property type="term" value="F:enzyme regulator activity"/>
    <property type="evidence" value="ECO:0007669"/>
    <property type="project" value="InterPro"/>
</dbReference>
<organism evidence="9">
    <name type="scientific">Edaphobacter paludis</name>
    <dbReference type="NCBI Taxonomy" id="3035702"/>
    <lineage>
        <taxon>Bacteria</taxon>
        <taxon>Pseudomonadati</taxon>
        <taxon>Acidobacteriota</taxon>
        <taxon>Terriglobia</taxon>
        <taxon>Terriglobales</taxon>
        <taxon>Acidobacteriaceae</taxon>
        <taxon>Edaphobacter</taxon>
    </lineage>
</organism>
<dbReference type="GO" id="GO:0006808">
    <property type="term" value="P:regulation of nitrogen utilization"/>
    <property type="evidence" value="ECO:0007669"/>
    <property type="project" value="InterPro"/>
</dbReference>
<dbReference type="InterPro" id="IPR017918">
    <property type="entry name" value="N-reg_PII_CS"/>
</dbReference>
<proteinExistence type="inferred from homology"/>
<dbReference type="PRINTS" id="PR00340">
    <property type="entry name" value="PIIGLNB"/>
</dbReference>
<evidence type="ECO:0000256" key="1">
    <source>
        <dbReference type="ARBA" id="ARBA00011233"/>
    </source>
</evidence>
<evidence type="ECO:0000256" key="3">
    <source>
        <dbReference type="ARBA" id="ARBA00022741"/>
    </source>
</evidence>
<comment type="subunit">
    <text evidence="1">Homotrimer.</text>
</comment>
<dbReference type="Pfam" id="PF00543">
    <property type="entry name" value="P-II"/>
    <property type="match status" value="1"/>
</dbReference>
<keyword evidence="5" id="KW-0804">Transcription</keyword>
<dbReference type="PROSITE" id="PS51343">
    <property type="entry name" value="PII_GLNB_DOM"/>
    <property type="match status" value="1"/>
</dbReference>
<dbReference type="PROSITE" id="PS00638">
    <property type="entry name" value="PII_GLNB_CTER"/>
    <property type="match status" value="1"/>
</dbReference>
<name>A0AAU7D6R2_9BACT</name>
<dbReference type="SMART" id="SM00938">
    <property type="entry name" value="P-II"/>
    <property type="match status" value="1"/>
</dbReference>
<evidence type="ECO:0000313" key="9">
    <source>
        <dbReference type="EMBL" id="XBH13035.1"/>
    </source>
</evidence>
<evidence type="ECO:0000256" key="2">
    <source>
        <dbReference type="ARBA" id="ARBA00022553"/>
    </source>
</evidence>
<evidence type="ECO:0000313" key="8">
    <source>
        <dbReference type="EMBL" id="XBH09649.1"/>
    </source>
</evidence>
<evidence type="ECO:0000256" key="4">
    <source>
        <dbReference type="ARBA" id="ARBA00023015"/>
    </source>
</evidence>
<dbReference type="GO" id="GO:0005524">
    <property type="term" value="F:ATP binding"/>
    <property type="evidence" value="ECO:0007669"/>
    <property type="project" value="TreeGrafter"/>
</dbReference>
<keyword evidence="3" id="KW-0547">Nucleotide-binding</keyword>
<dbReference type="EMBL" id="CP121194">
    <property type="protein sequence ID" value="XBH09649.1"/>
    <property type="molecule type" value="Genomic_DNA"/>
</dbReference>
<dbReference type="InterPro" id="IPR015867">
    <property type="entry name" value="N-reg_PII/ATP_PRibTrfase_C"/>
</dbReference>
<dbReference type="InterPro" id="IPR002332">
    <property type="entry name" value="N-reg_PII_urydylation_site"/>
</dbReference>
<dbReference type="KEGG" id="epl:P4G45_14315"/>
<accession>A0AAU7D6R2</accession>
<dbReference type="RefSeq" id="WP_348267157.1">
    <property type="nucleotide sequence ID" value="NZ_CP121194.1"/>
</dbReference>
<reference evidence="9" key="1">
    <citation type="submission" date="2023-03" db="EMBL/GenBank/DDBJ databases">
        <title>Edaphobacter sp.</title>
        <authorList>
            <person name="Huber K.J."/>
            <person name="Papendorf J."/>
            <person name="Pilke C."/>
            <person name="Bunk B."/>
            <person name="Sproeer C."/>
            <person name="Pester M."/>
        </authorList>
    </citation>
    <scope>NUCLEOTIDE SEQUENCE</scope>
    <source>
        <strain evidence="8">DSM 109919</strain>
        <strain evidence="9">DSM 109920</strain>
    </source>
</reference>
<dbReference type="EMBL" id="CP121195">
    <property type="protein sequence ID" value="XBH13035.1"/>
    <property type="molecule type" value="Genomic_DNA"/>
</dbReference>
<keyword evidence="4" id="KW-0805">Transcription regulation</keyword>
<dbReference type="AlphaFoldDB" id="A0AAU7D6R2"/>
<dbReference type="SUPFAM" id="SSF54913">
    <property type="entry name" value="GlnB-like"/>
    <property type="match status" value="1"/>
</dbReference>